<dbReference type="Proteomes" id="UP000240493">
    <property type="component" value="Unassembled WGS sequence"/>
</dbReference>
<reference evidence="1 2" key="1">
    <citation type="submission" date="2016-07" db="EMBL/GenBank/DDBJ databases">
        <title>Multiple horizontal gene transfer events from other fungi enriched the ability of initially mycotrophic Trichoderma (Ascomycota) to feed on dead plant biomass.</title>
        <authorList>
            <consortium name="DOE Joint Genome Institute"/>
            <person name="Aerts A."/>
            <person name="Atanasova L."/>
            <person name="Chenthamara K."/>
            <person name="Zhang J."/>
            <person name="Grujic M."/>
            <person name="Henrissat B."/>
            <person name="Kuo A."/>
            <person name="Salamov A."/>
            <person name="Lipzen A."/>
            <person name="Labutti K."/>
            <person name="Barry K."/>
            <person name="Miao Y."/>
            <person name="Rahimi M.J."/>
            <person name="Shen Q."/>
            <person name="Grigoriev I.V."/>
            <person name="Kubicek C.P."/>
            <person name="Druzhinina I.S."/>
        </authorList>
    </citation>
    <scope>NUCLEOTIDE SEQUENCE [LARGE SCALE GENOMIC DNA]</scope>
    <source>
        <strain evidence="1 2">CBS 433.97</strain>
    </source>
</reference>
<dbReference type="AlphaFoldDB" id="A0A2T3YQ29"/>
<evidence type="ECO:0000313" key="1">
    <source>
        <dbReference type="EMBL" id="PTB34685.1"/>
    </source>
</evidence>
<protein>
    <submittedName>
        <fullName evidence="1">Uncharacterized protein</fullName>
    </submittedName>
</protein>
<organism evidence="1 2">
    <name type="scientific">Trichoderma asperellum (strain ATCC 204424 / CBS 433.97 / NBRC 101777)</name>
    <dbReference type="NCBI Taxonomy" id="1042311"/>
    <lineage>
        <taxon>Eukaryota</taxon>
        <taxon>Fungi</taxon>
        <taxon>Dikarya</taxon>
        <taxon>Ascomycota</taxon>
        <taxon>Pezizomycotina</taxon>
        <taxon>Sordariomycetes</taxon>
        <taxon>Hypocreomycetidae</taxon>
        <taxon>Hypocreales</taxon>
        <taxon>Hypocreaceae</taxon>
        <taxon>Trichoderma</taxon>
    </lineage>
</organism>
<dbReference type="EMBL" id="KZ679609">
    <property type="protein sequence ID" value="PTB34685.1"/>
    <property type="molecule type" value="Genomic_DNA"/>
</dbReference>
<accession>A0A2T3YQ29</accession>
<name>A0A2T3YQ29_TRIA4</name>
<sequence>MADFGRCVEKPAKIKRSANAAAGLASRAAAVVAPFTPVLTTTTAAGADQYLDCHQSACAACEANAAAHQLASTTTYLVATHRVRKLAALAPGAILSWPGPGRPAGGTTQAYSTAHATGRTYGASCPSWQAGAFITPPASDLGNVP</sequence>
<gene>
    <name evidence="1" type="ORF">M441DRAFT_52739</name>
</gene>
<proteinExistence type="predicted"/>
<evidence type="ECO:0000313" key="2">
    <source>
        <dbReference type="Proteomes" id="UP000240493"/>
    </source>
</evidence>
<keyword evidence="2" id="KW-1185">Reference proteome</keyword>